<organism evidence="1 2">
    <name type="scientific">Trachymyrmex cornetzi</name>
    <dbReference type="NCBI Taxonomy" id="471704"/>
    <lineage>
        <taxon>Eukaryota</taxon>
        <taxon>Metazoa</taxon>
        <taxon>Ecdysozoa</taxon>
        <taxon>Arthropoda</taxon>
        <taxon>Hexapoda</taxon>
        <taxon>Insecta</taxon>
        <taxon>Pterygota</taxon>
        <taxon>Neoptera</taxon>
        <taxon>Endopterygota</taxon>
        <taxon>Hymenoptera</taxon>
        <taxon>Apocrita</taxon>
        <taxon>Aculeata</taxon>
        <taxon>Formicoidea</taxon>
        <taxon>Formicidae</taxon>
        <taxon>Myrmicinae</taxon>
        <taxon>Trachymyrmex</taxon>
    </lineage>
</organism>
<evidence type="ECO:0000313" key="2">
    <source>
        <dbReference type="Proteomes" id="UP000078492"/>
    </source>
</evidence>
<reference evidence="1 2" key="1">
    <citation type="submission" date="2015-09" db="EMBL/GenBank/DDBJ databases">
        <title>Trachymyrmex cornetzi WGS genome.</title>
        <authorList>
            <person name="Nygaard S."/>
            <person name="Hu H."/>
            <person name="Boomsma J."/>
            <person name="Zhang G."/>
        </authorList>
    </citation>
    <scope>NUCLEOTIDE SEQUENCE [LARGE SCALE GENOMIC DNA]</scope>
    <source>
        <strain evidence="1">Tcor2-1</strain>
        <tissue evidence="1">Whole body</tissue>
    </source>
</reference>
<proteinExistence type="predicted"/>
<evidence type="ECO:0000313" key="1">
    <source>
        <dbReference type="EMBL" id="KYN29785.1"/>
    </source>
</evidence>
<gene>
    <name evidence="1" type="ORF">ALC57_00790</name>
</gene>
<protein>
    <submittedName>
        <fullName evidence="1">Uncharacterized protein</fullName>
    </submittedName>
</protein>
<dbReference type="EMBL" id="KQ978619">
    <property type="protein sequence ID" value="KYN29785.1"/>
    <property type="molecule type" value="Genomic_DNA"/>
</dbReference>
<name>A0A151JRD3_9HYME</name>
<dbReference type="AlphaFoldDB" id="A0A151JRD3"/>
<keyword evidence="2" id="KW-1185">Reference proteome</keyword>
<sequence length="78" mass="9062">MKIKVNLHRNRHYLIFTGWYSGNRARLENTLTPRWRECLAAGNHNSNAQSYTYVLIIPSNHEATFLRPAFLSSLVDDT</sequence>
<accession>A0A151JRD3</accession>
<dbReference type="Proteomes" id="UP000078492">
    <property type="component" value="Unassembled WGS sequence"/>
</dbReference>